<name>A0A8J8N9A8_HALGN</name>
<dbReference type="Proteomes" id="UP000785679">
    <property type="component" value="Unassembled WGS sequence"/>
</dbReference>
<dbReference type="EMBL" id="RRYP01033358">
    <property type="protein sequence ID" value="TNV70732.1"/>
    <property type="molecule type" value="Genomic_DNA"/>
</dbReference>
<keyword evidence="2" id="KW-1185">Reference proteome</keyword>
<reference evidence="1" key="1">
    <citation type="submission" date="2019-06" db="EMBL/GenBank/DDBJ databases">
        <authorList>
            <person name="Zheng W."/>
        </authorList>
    </citation>
    <scope>NUCLEOTIDE SEQUENCE</scope>
    <source>
        <strain evidence="1">QDHG01</strain>
    </source>
</reference>
<accession>A0A8J8N9A8</accession>
<gene>
    <name evidence="1" type="ORF">FGO68_gene11736</name>
</gene>
<protein>
    <submittedName>
        <fullName evidence="1">Uncharacterized protein</fullName>
    </submittedName>
</protein>
<proteinExistence type="predicted"/>
<sequence length="142" mass="16978">MYSYSLPNLYCQFNGSLKMLRKVFRLLKDIQHQFAADYSVEPYIQDPLYDHFKNSLILNARKPQYIELKHNKLLAKTQQGDQRVKNFDNKQILNRRQYNYQNLSNHLLPKSAFQEFFPQALHPLDNRKPKSPKYLKLSKLTS</sequence>
<evidence type="ECO:0000313" key="2">
    <source>
        <dbReference type="Proteomes" id="UP000785679"/>
    </source>
</evidence>
<dbReference type="AlphaFoldDB" id="A0A8J8N9A8"/>
<evidence type="ECO:0000313" key="1">
    <source>
        <dbReference type="EMBL" id="TNV70732.1"/>
    </source>
</evidence>
<comment type="caution">
    <text evidence="1">The sequence shown here is derived from an EMBL/GenBank/DDBJ whole genome shotgun (WGS) entry which is preliminary data.</text>
</comment>
<organism evidence="1 2">
    <name type="scientific">Halteria grandinella</name>
    <dbReference type="NCBI Taxonomy" id="5974"/>
    <lineage>
        <taxon>Eukaryota</taxon>
        <taxon>Sar</taxon>
        <taxon>Alveolata</taxon>
        <taxon>Ciliophora</taxon>
        <taxon>Intramacronucleata</taxon>
        <taxon>Spirotrichea</taxon>
        <taxon>Stichotrichia</taxon>
        <taxon>Sporadotrichida</taxon>
        <taxon>Halteriidae</taxon>
        <taxon>Halteria</taxon>
    </lineage>
</organism>